<dbReference type="EMBL" id="JBHUDJ010000003">
    <property type="protein sequence ID" value="MFD1586755.1"/>
    <property type="molecule type" value="Genomic_DNA"/>
</dbReference>
<gene>
    <name evidence="1" type="ORF">ACFR9U_07160</name>
</gene>
<organism evidence="1 2">
    <name type="scientific">Halorientalis brevis</name>
    <dbReference type="NCBI Taxonomy" id="1126241"/>
    <lineage>
        <taxon>Archaea</taxon>
        <taxon>Methanobacteriati</taxon>
        <taxon>Methanobacteriota</taxon>
        <taxon>Stenosarchaea group</taxon>
        <taxon>Halobacteria</taxon>
        <taxon>Halobacteriales</taxon>
        <taxon>Haloarculaceae</taxon>
        <taxon>Halorientalis</taxon>
    </lineage>
</organism>
<dbReference type="AlphaFoldDB" id="A0ABD6C988"/>
<dbReference type="Proteomes" id="UP001597119">
    <property type="component" value="Unassembled WGS sequence"/>
</dbReference>
<keyword evidence="2" id="KW-1185">Reference proteome</keyword>
<reference evidence="1 2" key="1">
    <citation type="journal article" date="2019" name="Int. J. Syst. Evol. Microbiol.">
        <title>The Global Catalogue of Microorganisms (GCM) 10K type strain sequencing project: providing services to taxonomists for standard genome sequencing and annotation.</title>
        <authorList>
            <consortium name="The Broad Institute Genomics Platform"/>
            <consortium name="The Broad Institute Genome Sequencing Center for Infectious Disease"/>
            <person name="Wu L."/>
            <person name="Ma J."/>
        </authorList>
    </citation>
    <scope>NUCLEOTIDE SEQUENCE [LARGE SCALE GENOMIC DNA]</scope>
    <source>
        <strain evidence="1 2">CGMCC 1.12125</strain>
    </source>
</reference>
<dbReference type="InterPro" id="IPR046622">
    <property type="entry name" value="DUF6735"/>
</dbReference>
<sequence>MGHRALIAYERPDSLYNLHYSHWGAADLRLKHAITPVTPFGGDEPGDDTPRILFDALVEAYDEETASTHVTAADMLAGQVDHDPLAIAITKEEILTEYLDFLHHEAFYVVDPDFQVTAYRTHWFGLQYDCETITESPTVGNGALRTVRWSDGEPVGDGYARGEFQALKDICGDLIDRDVFSPEHALEYMQAKLVETVASRNELIIRTPCGSRNSSWQL</sequence>
<comment type="caution">
    <text evidence="1">The sequence shown here is derived from an EMBL/GenBank/DDBJ whole genome shotgun (WGS) entry which is preliminary data.</text>
</comment>
<dbReference type="RefSeq" id="WP_247376097.1">
    <property type="nucleotide sequence ID" value="NZ_JALLGV010000001.1"/>
</dbReference>
<name>A0ABD6C988_9EURY</name>
<evidence type="ECO:0000313" key="2">
    <source>
        <dbReference type="Proteomes" id="UP001597119"/>
    </source>
</evidence>
<evidence type="ECO:0000313" key="1">
    <source>
        <dbReference type="EMBL" id="MFD1586755.1"/>
    </source>
</evidence>
<proteinExistence type="predicted"/>
<accession>A0ABD6C988</accession>
<protein>
    <submittedName>
        <fullName evidence="1">DUF6735 family protein</fullName>
    </submittedName>
</protein>
<dbReference type="Pfam" id="PF20509">
    <property type="entry name" value="DUF6735"/>
    <property type="match status" value="1"/>
</dbReference>